<reference evidence="2" key="1">
    <citation type="submission" date="2022-11" db="UniProtKB">
        <authorList>
            <consortium name="WormBaseParasite"/>
        </authorList>
    </citation>
    <scope>IDENTIFICATION</scope>
</reference>
<keyword evidence="1" id="KW-1185">Reference proteome</keyword>
<organism evidence="1 2">
    <name type="scientific">Setaria digitata</name>
    <dbReference type="NCBI Taxonomy" id="48799"/>
    <lineage>
        <taxon>Eukaryota</taxon>
        <taxon>Metazoa</taxon>
        <taxon>Ecdysozoa</taxon>
        <taxon>Nematoda</taxon>
        <taxon>Chromadorea</taxon>
        <taxon>Rhabditida</taxon>
        <taxon>Spirurina</taxon>
        <taxon>Spiruromorpha</taxon>
        <taxon>Filarioidea</taxon>
        <taxon>Setariidae</taxon>
        <taxon>Setaria</taxon>
    </lineage>
</organism>
<name>A0A915PNV4_9BILA</name>
<sequence>MMNKSSISIVSSSAPATIQAASLSANTHSLSTTFEEDIAKKQTVSAGDKETDANPEMIESAVNLAANNERLNQPLLNAGIVRTLSSGMRHQKAFRSAHASFRLRMLQEQHMQPVPFQITTVVFIYNGKKRTIPGRK</sequence>
<dbReference type="AlphaFoldDB" id="A0A915PNV4"/>
<proteinExistence type="predicted"/>
<protein>
    <submittedName>
        <fullName evidence="2">Uncharacterized protein</fullName>
    </submittedName>
</protein>
<dbReference type="Proteomes" id="UP000887581">
    <property type="component" value="Unplaced"/>
</dbReference>
<evidence type="ECO:0000313" key="1">
    <source>
        <dbReference type="Proteomes" id="UP000887581"/>
    </source>
</evidence>
<evidence type="ECO:0000313" key="2">
    <source>
        <dbReference type="WBParaSite" id="sdigi.contig175.g5675.t1"/>
    </source>
</evidence>
<accession>A0A915PNV4</accession>
<dbReference type="WBParaSite" id="sdigi.contig175.g5675.t1">
    <property type="protein sequence ID" value="sdigi.contig175.g5675.t1"/>
    <property type="gene ID" value="sdigi.contig175.g5675"/>
</dbReference>